<sequence length="152" mass="16228">MFERFAATAKSAVTAAVDEARERGDRSVGTEHLLLAVLRDGEGETLLGVRAADARAAADELDRRALAAVGVDLGTFRPTGPAPRRKSPRFGAGAKDVLARSLTLAMGARAKRIELRHLLLALLERDPRDPVADLFTALGVDTVEARARIFAS</sequence>
<comment type="caution">
    <text evidence="3">The sequence shown here is derived from an EMBL/GenBank/DDBJ whole genome shotgun (WGS) entry which is preliminary data.</text>
</comment>
<keyword evidence="1" id="KW-0677">Repeat</keyword>
<keyword evidence="3" id="KW-0378">Hydrolase</keyword>
<dbReference type="RefSeq" id="WP_344487620.1">
    <property type="nucleotide sequence ID" value="NZ_BAAAQF010000010.1"/>
</dbReference>
<dbReference type="SUPFAM" id="SSF81923">
    <property type="entry name" value="Double Clp-N motif"/>
    <property type="match status" value="1"/>
</dbReference>
<evidence type="ECO:0000313" key="4">
    <source>
        <dbReference type="Proteomes" id="UP001499851"/>
    </source>
</evidence>
<gene>
    <name evidence="3" type="ORF">GCM10009830_29340</name>
</gene>
<evidence type="ECO:0000313" key="3">
    <source>
        <dbReference type="EMBL" id="GAA1680456.1"/>
    </source>
</evidence>
<keyword evidence="4" id="KW-1185">Reference proteome</keyword>
<dbReference type="Proteomes" id="UP001499851">
    <property type="component" value="Unassembled WGS sequence"/>
</dbReference>
<dbReference type="PROSITE" id="PS51903">
    <property type="entry name" value="CLP_R"/>
    <property type="match status" value="1"/>
</dbReference>
<dbReference type="Pfam" id="PF02861">
    <property type="entry name" value="Clp_N"/>
    <property type="match status" value="1"/>
</dbReference>
<protein>
    <submittedName>
        <fullName evidence="3">Clp protease N-terminal domain-containing protein</fullName>
    </submittedName>
</protein>
<feature type="domain" description="Clp R" evidence="2">
    <location>
        <begin position="2"/>
        <end position="152"/>
    </location>
</feature>
<keyword evidence="3" id="KW-0645">Protease</keyword>
<accession>A0ABP4T0P4</accession>
<proteinExistence type="predicted"/>
<dbReference type="InterPro" id="IPR036628">
    <property type="entry name" value="Clp_N_dom_sf"/>
</dbReference>
<dbReference type="GO" id="GO:0006508">
    <property type="term" value="P:proteolysis"/>
    <property type="evidence" value="ECO:0007669"/>
    <property type="project" value="UniProtKB-KW"/>
</dbReference>
<evidence type="ECO:0000256" key="1">
    <source>
        <dbReference type="PROSITE-ProRule" id="PRU01251"/>
    </source>
</evidence>
<dbReference type="EMBL" id="BAAAQF010000010">
    <property type="protein sequence ID" value="GAA1680456.1"/>
    <property type="molecule type" value="Genomic_DNA"/>
</dbReference>
<evidence type="ECO:0000259" key="2">
    <source>
        <dbReference type="PROSITE" id="PS51903"/>
    </source>
</evidence>
<dbReference type="GO" id="GO:0008233">
    <property type="term" value="F:peptidase activity"/>
    <property type="evidence" value="ECO:0007669"/>
    <property type="project" value="UniProtKB-KW"/>
</dbReference>
<dbReference type="Gene3D" id="1.10.1780.10">
    <property type="entry name" value="Clp, N-terminal domain"/>
    <property type="match status" value="1"/>
</dbReference>
<organism evidence="3 4">
    <name type="scientific">Glycomyces endophyticus</name>
    <dbReference type="NCBI Taxonomy" id="480996"/>
    <lineage>
        <taxon>Bacteria</taxon>
        <taxon>Bacillati</taxon>
        <taxon>Actinomycetota</taxon>
        <taxon>Actinomycetes</taxon>
        <taxon>Glycomycetales</taxon>
        <taxon>Glycomycetaceae</taxon>
        <taxon>Glycomyces</taxon>
    </lineage>
</organism>
<reference evidence="4" key="1">
    <citation type="journal article" date="2019" name="Int. J. Syst. Evol. Microbiol.">
        <title>The Global Catalogue of Microorganisms (GCM) 10K type strain sequencing project: providing services to taxonomists for standard genome sequencing and annotation.</title>
        <authorList>
            <consortium name="The Broad Institute Genomics Platform"/>
            <consortium name="The Broad Institute Genome Sequencing Center for Infectious Disease"/>
            <person name="Wu L."/>
            <person name="Ma J."/>
        </authorList>
    </citation>
    <scope>NUCLEOTIDE SEQUENCE [LARGE SCALE GENOMIC DNA]</scope>
    <source>
        <strain evidence="4">JCM 16001</strain>
    </source>
</reference>
<dbReference type="InterPro" id="IPR004176">
    <property type="entry name" value="Clp_R_N"/>
</dbReference>
<name>A0ABP4T0P4_9ACTN</name>